<evidence type="ECO:0000313" key="2">
    <source>
        <dbReference type="EMBL" id="KAF2398198.1"/>
    </source>
</evidence>
<keyword evidence="3" id="KW-1185">Reference proteome</keyword>
<feature type="compositionally biased region" description="Low complexity" evidence="1">
    <location>
        <begin position="359"/>
        <end position="383"/>
    </location>
</feature>
<feature type="compositionally biased region" description="Low complexity" evidence="1">
    <location>
        <begin position="264"/>
        <end position="301"/>
    </location>
</feature>
<dbReference type="AlphaFoldDB" id="A0A6G1HQ64"/>
<accession>A0A6G1HQ64</accession>
<dbReference type="EMBL" id="ML996701">
    <property type="protein sequence ID" value="KAF2398198.1"/>
    <property type="molecule type" value="Genomic_DNA"/>
</dbReference>
<evidence type="ECO:0000256" key="1">
    <source>
        <dbReference type="SAM" id="MobiDB-lite"/>
    </source>
</evidence>
<feature type="compositionally biased region" description="Low complexity" evidence="1">
    <location>
        <begin position="322"/>
        <end position="335"/>
    </location>
</feature>
<feature type="region of interest" description="Disordered" evidence="1">
    <location>
        <begin position="535"/>
        <end position="651"/>
    </location>
</feature>
<feature type="region of interest" description="Disordered" evidence="1">
    <location>
        <begin position="322"/>
        <end position="516"/>
    </location>
</feature>
<feature type="region of interest" description="Disordered" evidence="1">
    <location>
        <begin position="256"/>
        <end position="309"/>
    </location>
</feature>
<reference evidence="2" key="1">
    <citation type="journal article" date="2020" name="Stud. Mycol.">
        <title>101 Dothideomycetes genomes: a test case for predicting lifestyles and emergence of pathogens.</title>
        <authorList>
            <person name="Haridas S."/>
            <person name="Albert R."/>
            <person name="Binder M."/>
            <person name="Bloem J."/>
            <person name="Labutti K."/>
            <person name="Salamov A."/>
            <person name="Andreopoulos B."/>
            <person name="Baker S."/>
            <person name="Barry K."/>
            <person name="Bills G."/>
            <person name="Bluhm B."/>
            <person name="Cannon C."/>
            <person name="Castanera R."/>
            <person name="Culley D."/>
            <person name="Daum C."/>
            <person name="Ezra D."/>
            <person name="Gonzalez J."/>
            <person name="Henrissat B."/>
            <person name="Kuo A."/>
            <person name="Liang C."/>
            <person name="Lipzen A."/>
            <person name="Lutzoni F."/>
            <person name="Magnuson J."/>
            <person name="Mondo S."/>
            <person name="Nolan M."/>
            <person name="Ohm R."/>
            <person name="Pangilinan J."/>
            <person name="Park H.-J."/>
            <person name="Ramirez L."/>
            <person name="Alfaro M."/>
            <person name="Sun H."/>
            <person name="Tritt A."/>
            <person name="Yoshinaga Y."/>
            <person name="Zwiers L.-H."/>
            <person name="Turgeon B."/>
            <person name="Goodwin S."/>
            <person name="Spatafora J."/>
            <person name="Crous P."/>
            <person name="Grigoriev I."/>
        </authorList>
    </citation>
    <scope>NUCLEOTIDE SEQUENCE</scope>
    <source>
        <strain evidence="2">CBS 262.69</strain>
    </source>
</reference>
<feature type="compositionally biased region" description="Polar residues" evidence="1">
    <location>
        <begin position="621"/>
        <end position="631"/>
    </location>
</feature>
<evidence type="ECO:0000313" key="3">
    <source>
        <dbReference type="Proteomes" id="UP000799640"/>
    </source>
</evidence>
<feature type="compositionally biased region" description="Low complexity" evidence="1">
    <location>
        <begin position="535"/>
        <end position="620"/>
    </location>
</feature>
<organism evidence="2 3">
    <name type="scientific">Trichodelitschia bisporula</name>
    <dbReference type="NCBI Taxonomy" id="703511"/>
    <lineage>
        <taxon>Eukaryota</taxon>
        <taxon>Fungi</taxon>
        <taxon>Dikarya</taxon>
        <taxon>Ascomycota</taxon>
        <taxon>Pezizomycotina</taxon>
        <taxon>Dothideomycetes</taxon>
        <taxon>Dothideomycetes incertae sedis</taxon>
        <taxon>Phaeotrichales</taxon>
        <taxon>Phaeotrichaceae</taxon>
        <taxon>Trichodelitschia</taxon>
    </lineage>
</organism>
<sequence length="651" mass="77437">MASPAEISEAMRIIFPRDIDEAPDGFLAGNFAGIEFDGSVILEDLIAQNGDSIVRGPMFMIVFMPSTPPRMTDPEARRQRWRMAVKTRVKMTQRLQLWQWKHLLPPKREQWARQLLQANEEQRAILLREAEERNDRPWMEATLPQLQQDLVQELVQQPQRQHLVPHGDHFPRPAAFLSDQQSRWVARLLSDSGLQTRLQALQRRFQHQLQEQQVQELIPRPTAFQRVQQQQFLEKPLESVKLGRLTLAQEQQLKELGSDRERLQQQPRQQQPPQEQQPLQEHQPPQEQQPPQERQSAQEQQAWEEEQQQQEQQVELLQQRLWHQQQAPRQQALEQDPQPHEQHVGQLWQHLWQQEYGCPQEQPPQSQQPQQQAQHEQQPQRQQTWELDQKSQKQQTWEQQQQPQKPQFEMPEQPRRQQQPQEQPSQEQQPQQQPSQEQQPQEQPSQEQQPQEQPSQEQRPQRQQVWGREQQPQQPQMELPTRPSWVHRPLPLYPNQPYPQLQRPLGQPVLYPQQQFPQQQFPQLPVQQLRQQFLQLQQPQQQFPPLQQPQQQFPSLQQPQQQFPPLQQPQQQLSQQQFPPLQQPQQQFSPLQQFLEQQFPRLQQPQPLQPQQQQAPQQLQAWGQEQHNQRLGISRNGPGGSNSRSSDSPLV</sequence>
<feature type="compositionally biased region" description="Low complexity" evidence="1">
    <location>
        <begin position="641"/>
        <end position="651"/>
    </location>
</feature>
<feature type="compositionally biased region" description="Low complexity" evidence="1">
    <location>
        <begin position="498"/>
        <end position="516"/>
    </location>
</feature>
<name>A0A6G1HQ64_9PEZI</name>
<feature type="compositionally biased region" description="Low complexity" evidence="1">
    <location>
        <begin position="392"/>
        <end position="476"/>
    </location>
</feature>
<protein>
    <submittedName>
        <fullName evidence="2">Uncharacterized protein</fullName>
    </submittedName>
</protein>
<dbReference type="Proteomes" id="UP000799640">
    <property type="component" value="Unassembled WGS sequence"/>
</dbReference>
<gene>
    <name evidence="2" type="ORF">EJ06DRAFT_583989</name>
</gene>
<proteinExistence type="predicted"/>